<name>A0ABR9LIK8_9PSEU</name>
<proteinExistence type="predicted"/>
<evidence type="ECO:0000313" key="1">
    <source>
        <dbReference type="EMBL" id="MBE1580514.1"/>
    </source>
</evidence>
<dbReference type="RefSeq" id="WP_192747077.1">
    <property type="nucleotide sequence ID" value="NZ_JADBEJ010000007.1"/>
</dbReference>
<accession>A0ABR9LIK8</accession>
<protein>
    <submittedName>
        <fullName evidence="1">Uncharacterized protein</fullName>
    </submittedName>
</protein>
<organism evidence="1 2">
    <name type="scientific">Amycolatopsis roodepoortensis</name>
    <dbReference type="NCBI Taxonomy" id="700274"/>
    <lineage>
        <taxon>Bacteria</taxon>
        <taxon>Bacillati</taxon>
        <taxon>Actinomycetota</taxon>
        <taxon>Actinomycetes</taxon>
        <taxon>Pseudonocardiales</taxon>
        <taxon>Pseudonocardiaceae</taxon>
        <taxon>Amycolatopsis</taxon>
    </lineage>
</organism>
<sequence length="116" mass="12840">MRNLDDLDRVEEVTRHAPQRSSDLDGRVLAQLITDAGFRMGTKNRSLHDPATLVQVNVLRDRVRVRFPSPDAHYGVGLVDLPQALTLGVIAHVVIALNEYAAAHRATAPTLERIRA</sequence>
<comment type="caution">
    <text evidence="1">The sequence shown here is derived from an EMBL/GenBank/DDBJ whole genome shotgun (WGS) entry which is preliminary data.</text>
</comment>
<dbReference type="EMBL" id="JADBEJ010000007">
    <property type="protein sequence ID" value="MBE1580514.1"/>
    <property type="molecule type" value="Genomic_DNA"/>
</dbReference>
<reference evidence="1 2" key="1">
    <citation type="submission" date="2020-10" db="EMBL/GenBank/DDBJ databases">
        <title>Sequencing the genomes of 1000 actinobacteria strains.</title>
        <authorList>
            <person name="Klenk H.-P."/>
        </authorList>
    </citation>
    <scope>NUCLEOTIDE SEQUENCE [LARGE SCALE GENOMIC DNA]</scope>
    <source>
        <strain evidence="1 2">DSM 46661</strain>
    </source>
</reference>
<evidence type="ECO:0000313" key="2">
    <source>
        <dbReference type="Proteomes" id="UP000656548"/>
    </source>
</evidence>
<keyword evidence="2" id="KW-1185">Reference proteome</keyword>
<gene>
    <name evidence="1" type="ORF">H4W30_007595</name>
</gene>
<dbReference type="Proteomes" id="UP000656548">
    <property type="component" value="Unassembled WGS sequence"/>
</dbReference>